<protein>
    <recommendedName>
        <fullName evidence="4">Knr4/Smi1-like domain-containing protein</fullName>
    </recommendedName>
</protein>
<evidence type="ECO:0000256" key="1">
    <source>
        <dbReference type="SAM" id="MobiDB-lite"/>
    </source>
</evidence>
<gene>
    <name evidence="2" type="ORF">QWM81_20590</name>
</gene>
<comment type="caution">
    <text evidence="2">The sequence shown here is derived from an EMBL/GenBank/DDBJ whole genome shotgun (WGS) entry which is preliminary data.</text>
</comment>
<organism evidence="2 3">
    <name type="scientific">Streptomyces ficellus</name>
    <dbReference type="NCBI Taxonomy" id="1977088"/>
    <lineage>
        <taxon>Bacteria</taxon>
        <taxon>Bacillati</taxon>
        <taxon>Actinomycetota</taxon>
        <taxon>Actinomycetes</taxon>
        <taxon>Kitasatosporales</taxon>
        <taxon>Streptomycetaceae</taxon>
        <taxon>Streptomyces</taxon>
    </lineage>
</organism>
<accession>A0ABT7ZA82</accession>
<feature type="compositionally biased region" description="Basic and acidic residues" evidence="1">
    <location>
        <begin position="89"/>
        <end position="99"/>
    </location>
</feature>
<dbReference type="Proteomes" id="UP001174050">
    <property type="component" value="Unassembled WGS sequence"/>
</dbReference>
<keyword evidence="3" id="KW-1185">Reference proteome</keyword>
<evidence type="ECO:0000313" key="3">
    <source>
        <dbReference type="Proteomes" id="UP001174050"/>
    </source>
</evidence>
<name>A0ABT7ZA82_9ACTN</name>
<feature type="region of interest" description="Disordered" evidence="1">
    <location>
        <begin position="85"/>
        <end position="111"/>
    </location>
</feature>
<dbReference type="RefSeq" id="WP_290113641.1">
    <property type="nucleotide sequence ID" value="NZ_JAUEPL010000032.1"/>
</dbReference>
<sequence length="320" mass="34213">MNVEIPLHVRDTATQLGAGVPYALKVLAGQLADDPDMGRPSDLPGILTVTVDGDLFEDCPALAVGYIREPDRIEIPYVNLAPSAQPVEPAEKAQDHDENQDQDQDQSADPAAAAVTVREVADAWQRITGWLQRNAPDSYAVLRDGVSPATITALADDLGIQIPADLSTLWSLTAGDDGVSGAGCLPGNQALMALDAVAAFYRQQMDSQAHQDTLNARRPEYDRITVWKPTWIPVFALGPADSASGLYVDAASGYLGRWSRYNEGPGDELDTLATYLEGVADMLGGEKPRLWPRGTSPAWSAGRWCGAAGSTQRWKTGGSL</sequence>
<evidence type="ECO:0008006" key="4">
    <source>
        <dbReference type="Google" id="ProtNLM"/>
    </source>
</evidence>
<reference evidence="2" key="1">
    <citation type="submission" date="2023-06" db="EMBL/GenBank/DDBJ databases">
        <title>WGS-Sequencing of Streptomyces ficellus isolate 21 collected from sand in Gara Djebilet Iron Mine in Algeria.</title>
        <authorList>
            <person name="Zegers G.P."/>
            <person name="Gomez A."/>
            <person name="Gueddou A."/>
            <person name="Zahara A.F."/>
            <person name="Worth M."/>
            <person name="Sevigny J.L."/>
            <person name="Tisa L."/>
        </authorList>
    </citation>
    <scope>NUCLEOTIDE SEQUENCE</scope>
    <source>
        <strain evidence="2">AS11</strain>
    </source>
</reference>
<proteinExistence type="predicted"/>
<evidence type="ECO:0000313" key="2">
    <source>
        <dbReference type="EMBL" id="MDN3296413.1"/>
    </source>
</evidence>
<dbReference type="EMBL" id="JAUEPL010000032">
    <property type="protein sequence ID" value="MDN3296413.1"/>
    <property type="molecule type" value="Genomic_DNA"/>
</dbReference>